<dbReference type="RefSeq" id="WP_208674582.1">
    <property type="nucleotide sequence ID" value="NZ_CP070380.1"/>
</dbReference>
<evidence type="ECO:0008006" key="4">
    <source>
        <dbReference type="Google" id="ProtNLM"/>
    </source>
</evidence>
<keyword evidence="3" id="KW-1185">Reference proteome</keyword>
<reference evidence="2" key="1">
    <citation type="submission" date="2023-07" db="EMBL/GenBank/DDBJ databases">
        <title>Degradation of tert-butanol by M. austroafricanum TBA100.</title>
        <authorList>
            <person name="Helbich S."/>
            <person name="Vainshtein Y."/>
        </authorList>
    </citation>
    <scope>NUCLEOTIDE SEQUENCE</scope>
    <source>
        <strain evidence="2">TBA100</strain>
    </source>
</reference>
<protein>
    <recommendedName>
        <fullName evidence="4">DUF222 domain-containing protein</fullName>
    </recommendedName>
</protein>
<name>A0ABT8HPD7_MYCAO</name>
<proteinExistence type="predicted"/>
<dbReference type="Proteomes" id="UP001172687">
    <property type="component" value="Unassembled WGS sequence"/>
</dbReference>
<feature type="compositionally biased region" description="Basic and acidic residues" evidence="1">
    <location>
        <begin position="56"/>
        <end position="68"/>
    </location>
</feature>
<feature type="region of interest" description="Disordered" evidence="1">
    <location>
        <begin position="1"/>
        <end position="77"/>
    </location>
</feature>
<accession>A0ABT8HPD7</accession>
<feature type="region of interest" description="Disordered" evidence="1">
    <location>
        <begin position="124"/>
        <end position="158"/>
    </location>
</feature>
<sequence length="158" mass="17537">MTDDTTTETTEPTNAEADDLSLQSQEKGDETMRTPDDPDLESGNPEGSDPESDPDVFPREVVEELRRENGKHRQRAQKVARRLHAELVRATGRLADPTDLEFAEDHLDDPEALTAAIDELLDRKPHLASRRPMGDIGQGNRGSTSEPFSLLGLLKEHT</sequence>
<evidence type="ECO:0000313" key="2">
    <source>
        <dbReference type="EMBL" id="MDN4522618.1"/>
    </source>
</evidence>
<dbReference type="EMBL" id="JAUHTC010000101">
    <property type="protein sequence ID" value="MDN4522618.1"/>
    <property type="molecule type" value="Genomic_DNA"/>
</dbReference>
<evidence type="ECO:0000313" key="3">
    <source>
        <dbReference type="Proteomes" id="UP001172687"/>
    </source>
</evidence>
<organism evidence="2 3">
    <name type="scientific">Mycolicibacterium austroafricanum</name>
    <name type="common">Mycobacterium austroafricanum</name>
    <dbReference type="NCBI Taxonomy" id="39687"/>
    <lineage>
        <taxon>Bacteria</taxon>
        <taxon>Bacillati</taxon>
        <taxon>Actinomycetota</taxon>
        <taxon>Actinomycetes</taxon>
        <taxon>Mycobacteriales</taxon>
        <taxon>Mycobacteriaceae</taxon>
        <taxon>Mycolicibacterium</taxon>
    </lineage>
</organism>
<feature type="compositionally biased region" description="Basic and acidic residues" evidence="1">
    <location>
        <begin position="26"/>
        <end position="36"/>
    </location>
</feature>
<comment type="caution">
    <text evidence="2">The sequence shown here is derived from an EMBL/GenBank/DDBJ whole genome shotgun (WGS) entry which is preliminary data.</text>
</comment>
<evidence type="ECO:0000256" key="1">
    <source>
        <dbReference type="SAM" id="MobiDB-lite"/>
    </source>
</evidence>
<gene>
    <name evidence="2" type="ORF">QYF68_33055</name>
</gene>